<keyword evidence="1" id="KW-0472">Membrane</keyword>
<feature type="chain" id="PRO_5018567808" description="Ig-like domain-containing protein" evidence="2">
    <location>
        <begin position="21"/>
        <end position="158"/>
    </location>
</feature>
<sequence>MVNFTHILTLLCWICEPVCELNTVVVQPGEEVTLLCCNLSRSVGHISWFKLGNKGEYSEKKSIIFSAIYLKVEGKTTCFYILVLVIVLILIYGFQILPNLPIVILGIVVIFLVMVIITLVVKIKTTESTKHFRPKARSSRSPVVQRELEPNVVYAATR</sequence>
<dbReference type="GeneTree" id="ENSGT00940000171555"/>
<evidence type="ECO:0008006" key="5">
    <source>
        <dbReference type="Google" id="ProtNLM"/>
    </source>
</evidence>
<feature type="transmembrane region" description="Helical" evidence="1">
    <location>
        <begin position="78"/>
        <end position="96"/>
    </location>
</feature>
<dbReference type="Ensembl" id="ENSKMAT00000022949.1">
    <property type="protein sequence ID" value="ENSKMAP00000022660.1"/>
    <property type="gene ID" value="ENSKMAG00000016826.1"/>
</dbReference>
<name>A0A3Q3B182_KRYMA</name>
<evidence type="ECO:0000313" key="3">
    <source>
        <dbReference type="Ensembl" id="ENSKMAP00000022660.1"/>
    </source>
</evidence>
<keyword evidence="1" id="KW-1133">Transmembrane helix</keyword>
<evidence type="ECO:0000313" key="4">
    <source>
        <dbReference type="Proteomes" id="UP000264800"/>
    </source>
</evidence>
<keyword evidence="4" id="KW-1185">Reference proteome</keyword>
<dbReference type="AlphaFoldDB" id="A0A3Q3B182"/>
<reference evidence="3" key="1">
    <citation type="submission" date="2025-08" db="UniProtKB">
        <authorList>
            <consortium name="Ensembl"/>
        </authorList>
    </citation>
    <scope>IDENTIFICATION</scope>
</reference>
<proteinExistence type="predicted"/>
<keyword evidence="2" id="KW-0732">Signal</keyword>
<dbReference type="InterPro" id="IPR036179">
    <property type="entry name" value="Ig-like_dom_sf"/>
</dbReference>
<dbReference type="OMA" id="LKFKWIA"/>
<keyword evidence="1" id="KW-0812">Transmembrane</keyword>
<reference evidence="3" key="2">
    <citation type="submission" date="2025-09" db="UniProtKB">
        <authorList>
            <consortium name="Ensembl"/>
        </authorList>
    </citation>
    <scope>IDENTIFICATION</scope>
</reference>
<accession>A0A3Q3B182</accession>
<feature type="transmembrane region" description="Helical" evidence="1">
    <location>
        <begin position="102"/>
        <end position="123"/>
    </location>
</feature>
<dbReference type="SUPFAM" id="SSF48726">
    <property type="entry name" value="Immunoglobulin"/>
    <property type="match status" value="1"/>
</dbReference>
<evidence type="ECO:0000256" key="2">
    <source>
        <dbReference type="SAM" id="SignalP"/>
    </source>
</evidence>
<feature type="signal peptide" evidence="2">
    <location>
        <begin position="1"/>
        <end position="20"/>
    </location>
</feature>
<protein>
    <recommendedName>
        <fullName evidence="5">Ig-like domain-containing protein</fullName>
    </recommendedName>
</protein>
<dbReference type="Proteomes" id="UP000264800">
    <property type="component" value="Unplaced"/>
</dbReference>
<evidence type="ECO:0000256" key="1">
    <source>
        <dbReference type="SAM" id="Phobius"/>
    </source>
</evidence>
<organism evidence="3 4">
    <name type="scientific">Kryptolebias marmoratus</name>
    <name type="common">Mangrove killifish</name>
    <name type="synonym">Rivulus marmoratus</name>
    <dbReference type="NCBI Taxonomy" id="37003"/>
    <lineage>
        <taxon>Eukaryota</taxon>
        <taxon>Metazoa</taxon>
        <taxon>Chordata</taxon>
        <taxon>Craniata</taxon>
        <taxon>Vertebrata</taxon>
        <taxon>Euteleostomi</taxon>
        <taxon>Actinopterygii</taxon>
        <taxon>Neopterygii</taxon>
        <taxon>Teleostei</taxon>
        <taxon>Neoteleostei</taxon>
        <taxon>Acanthomorphata</taxon>
        <taxon>Ovalentaria</taxon>
        <taxon>Atherinomorphae</taxon>
        <taxon>Cyprinodontiformes</taxon>
        <taxon>Rivulidae</taxon>
        <taxon>Kryptolebias</taxon>
    </lineage>
</organism>